<accession>A0AAW1JZF7</accession>
<gene>
    <name evidence="2" type="ORF">QE152_g26223</name>
</gene>
<protein>
    <recommendedName>
        <fullName evidence="4">Zn-dependent metallo-hydrolase RNA specificity domain-containing protein</fullName>
    </recommendedName>
</protein>
<dbReference type="Proteomes" id="UP001458880">
    <property type="component" value="Unassembled WGS sequence"/>
</dbReference>
<dbReference type="EMBL" id="JASPKY010000298">
    <property type="protein sequence ID" value="KAK9710074.1"/>
    <property type="molecule type" value="Genomic_DNA"/>
</dbReference>
<comment type="caution">
    <text evidence="2">The sequence shown here is derived from an EMBL/GenBank/DDBJ whole genome shotgun (WGS) entry which is preliminary data.</text>
</comment>
<dbReference type="AlphaFoldDB" id="A0AAW1JZF7"/>
<feature type="region of interest" description="Disordered" evidence="1">
    <location>
        <begin position="64"/>
        <end position="85"/>
    </location>
</feature>
<evidence type="ECO:0000313" key="3">
    <source>
        <dbReference type="Proteomes" id="UP001458880"/>
    </source>
</evidence>
<keyword evidence="3" id="KW-1185">Reference proteome</keyword>
<reference evidence="2 3" key="1">
    <citation type="journal article" date="2024" name="BMC Genomics">
        <title>De novo assembly and annotation of Popillia japonica's genome with initial clues to its potential as an invasive pest.</title>
        <authorList>
            <person name="Cucini C."/>
            <person name="Boschi S."/>
            <person name="Funari R."/>
            <person name="Cardaioli E."/>
            <person name="Iannotti N."/>
            <person name="Marturano G."/>
            <person name="Paoli F."/>
            <person name="Bruttini M."/>
            <person name="Carapelli A."/>
            <person name="Frati F."/>
            <person name="Nardi F."/>
        </authorList>
    </citation>
    <scope>NUCLEOTIDE SEQUENCE [LARGE SCALE GENOMIC DNA]</scope>
    <source>
        <strain evidence="2">DMR45628</strain>
    </source>
</reference>
<sequence>MHISDKEEDWGPDDNVPLNELMEMLKRMKPQKYITAHGIKERIAENPEGNIMTDEEVVNIPMEEDFNNDSNDAPSSRNTILDRVK</sequence>
<evidence type="ECO:0000313" key="2">
    <source>
        <dbReference type="EMBL" id="KAK9710074.1"/>
    </source>
</evidence>
<evidence type="ECO:0000256" key="1">
    <source>
        <dbReference type="SAM" id="MobiDB-lite"/>
    </source>
</evidence>
<proteinExistence type="predicted"/>
<evidence type="ECO:0008006" key="4">
    <source>
        <dbReference type="Google" id="ProtNLM"/>
    </source>
</evidence>
<organism evidence="2 3">
    <name type="scientific">Popillia japonica</name>
    <name type="common">Japanese beetle</name>
    <dbReference type="NCBI Taxonomy" id="7064"/>
    <lineage>
        <taxon>Eukaryota</taxon>
        <taxon>Metazoa</taxon>
        <taxon>Ecdysozoa</taxon>
        <taxon>Arthropoda</taxon>
        <taxon>Hexapoda</taxon>
        <taxon>Insecta</taxon>
        <taxon>Pterygota</taxon>
        <taxon>Neoptera</taxon>
        <taxon>Endopterygota</taxon>
        <taxon>Coleoptera</taxon>
        <taxon>Polyphaga</taxon>
        <taxon>Scarabaeiformia</taxon>
        <taxon>Scarabaeidae</taxon>
        <taxon>Rutelinae</taxon>
        <taxon>Popillia</taxon>
    </lineage>
</organism>
<feature type="compositionally biased region" description="Polar residues" evidence="1">
    <location>
        <begin position="68"/>
        <end position="79"/>
    </location>
</feature>
<name>A0AAW1JZF7_POPJA</name>